<keyword evidence="3" id="KW-1003">Cell membrane</keyword>
<sequence length="272" mass="30355">MRKRVISFVVLLVALSIVLIELFPIMVVIVNGFKRDIDIWSKNPFYFKPTLRSYQLIFTHREFPRSLRNSFVVASLSALVSVSLGSMAAYGLSRFNFKFNDALIFILLMVRMIPQISLAVPFYMIFRSIGLNDNVLGLSLAHISFNLPYVVALLLPFFSSIPREYEEAAKVDGCRTFQIFLKIFFPLASAGIVVAAVFAFLMSWNEFIYALVLTGTRAKTAPIVVNAFLGQYAPLWGQLSAAGTIMLLPVFAVTLSLQRYIIRGLSAGGIKG</sequence>
<evidence type="ECO:0000256" key="1">
    <source>
        <dbReference type="ARBA" id="ARBA00004651"/>
    </source>
</evidence>
<feature type="transmembrane region" description="Helical" evidence="7">
    <location>
        <begin position="6"/>
        <end position="33"/>
    </location>
</feature>
<dbReference type="InterPro" id="IPR050901">
    <property type="entry name" value="BP-dep_ABC_trans_perm"/>
</dbReference>
<feature type="transmembrane region" description="Helical" evidence="7">
    <location>
        <begin position="138"/>
        <end position="159"/>
    </location>
</feature>
<evidence type="ECO:0000256" key="3">
    <source>
        <dbReference type="ARBA" id="ARBA00022475"/>
    </source>
</evidence>
<dbReference type="InterPro" id="IPR000515">
    <property type="entry name" value="MetI-like"/>
</dbReference>
<dbReference type="SUPFAM" id="SSF161098">
    <property type="entry name" value="MetI-like"/>
    <property type="match status" value="1"/>
</dbReference>
<feature type="transmembrane region" description="Helical" evidence="7">
    <location>
        <begin position="102"/>
        <end position="126"/>
    </location>
</feature>
<keyword evidence="10" id="KW-1185">Reference proteome</keyword>
<dbReference type="CDD" id="cd06261">
    <property type="entry name" value="TM_PBP2"/>
    <property type="match status" value="1"/>
</dbReference>
<feature type="transmembrane region" description="Helical" evidence="7">
    <location>
        <begin position="235"/>
        <end position="257"/>
    </location>
</feature>
<keyword evidence="5 7" id="KW-1133">Transmembrane helix</keyword>
<comment type="similarity">
    <text evidence="7">Belongs to the binding-protein-dependent transport system permease family.</text>
</comment>
<evidence type="ECO:0000256" key="7">
    <source>
        <dbReference type="RuleBase" id="RU363032"/>
    </source>
</evidence>
<dbReference type="Pfam" id="PF00528">
    <property type="entry name" value="BPD_transp_1"/>
    <property type="match status" value="1"/>
</dbReference>
<keyword evidence="4 7" id="KW-0812">Transmembrane</keyword>
<evidence type="ECO:0000313" key="9">
    <source>
        <dbReference type="EMBL" id="AJC73699.1"/>
    </source>
</evidence>
<dbReference type="KEGG" id="phy:AJ81_05170"/>
<organism evidence="9 10">
    <name type="scientific">Pseudothermotoga hypogea DSM 11164 = NBRC 106472</name>
    <dbReference type="NCBI Taxonomy" id="1123384"/>
    <lineage>
        <taxon>Bacteria</taxon>
        <taxon>Thermotogati</taxon>
        <taxon>Thermotogota</taxon>
        <taxon>Thermotogae</taxon>
        <taxon>Thermotogales</taxon>
        <taxon>Thermotogaceae</taxon>
        <taxon>Pseudothermotoga</taxon>
    </lineage>
</organism>
<name>A0A0X1KR45_9THEM</name>
<dbReference type="PANTHER" id="PTHR32243">
    <property type="entry name" value="MALTOSE TRANSPORT SYSTEM PERMEASE-RELATED"/>
    <property type="match status" value="1"/>
</dbReference>
<gene>
    <name evidence="9" type="ORF">AJ81_05170</name>
</gene>
<feature type="transmembrane region" description="Helical" evidence="7">
    <location>
        <begin position="179"/>
        <end position="201"/>
    </location>
</feature>
<dbReference type="AlphaFoldDB" id="A0A0X1KR45"/>
<dbReference type="InterPro" id="IPR035906">
    <property type="entry name" value="MetI-like_sf"/>
</dbReference>
<evidence type="ECO:0000256" key="6">
    <source>
        <dbReference type="ARBA" id="ARBA00023136"/>
    </source>
</evidence>
<evidence type="ECO:0000256" key="4">
    <source>
        <dbReference type="ARBA" id="ARBA00022692"/>
    </source>
</evidence>
<feature type="domain" description="ABC transmembrane type-1" evidence="8">
    <location>
        <begin position="67"/>
        <end position="257"/>
    </location>
</feature>
<dbReference type="PaxDb" id="1123384-AJ81_05170"/>
<dbReference type="PATRIC" id="fig|1123384.7.peg.1020"/>
<evidence type="ECO:0000256" key="5">
    <source>
        <dbReference type="ARBA" id="ARBA00022989"/>
    </source>
</evidence>
<evidence type="ECO:0000313" key="10">
    <source>
        <dbReference type="Proteomes" id="UP000077469"/>
    </source>
</evidence>
<dbReference type="Gene3D" id="1.10.3720.10">
    <property type="entry name" value="MetI-like"/>
    <property type="match status" value="1"/>
</dbReference>
<comment type="subcellular location">
    <subcellularLocation>
        <location evidence="1 7">Cell membrane</location>
        <topology evidence="1 7">Multi-pass membrane protein</topology>
    </subcellularLocation>
</comment>
<dbReference type="STRING" id="1123384.AJ81_05170"/>
<evidence type="ECO:0000256" key="2">
    <source>
        <dbReference type="ARBA" id="ARBA00022448"/>
    </source>
</evidence>
<dbReference type="RefSeq" id="WP_031504983.1">
    <property type="nucleotide sequence ID" value="NC_022795.1"/>
</dbReference>
<dbReference type="PANTHER" id="PTHR32243:SF18">
    <property type="entry name" value="INNER MEMBRANE ABC TRANSPORTER PERMEASE PROTEIN YCJP"/>
    <property type="match status" value="1"/>
</dbReference>
<protein>
    <submittedName>
        <fullName evidence="9">ABC transporter permease</fullName>
    </submittedName>
</protein>
<dbReference type="Proteomes" id="UP000077469">
    <property type="component" value="Chromosome"/>
</dbReference>
<dbReference type="OrthoDB" id="9810086at2"/>
<evidence type="ECO:0000259" key="8">
    <source>
        <dbReference type="PROSITE" id="PS50928"/>
    </source>
</evidence>
<accession>A0A0X1KR45</accession>
<keyword evidence="6 7" id="KW-0472">Membrane</keyword>
<reference evidence="9 10" key="1">
    <citation type="submission" date="2014-01" db="EMBL/GenBank/DDBJ databases">
        <title>Genome sequencing of Thermotog hypogea.</title>
        <authorList>
            <person name="Zhang X."/>
            <person name="Alvare G."/>
            <person name="Fristensky B."/>
            <person name="Chen L."/>
            <person name="Suen T."/>
            <person name="Chen Q."/>
            <person name="Ma K."/>
        </authorList>
    </citation>
    <scope>NUCLEOTIDE SEQUENCE [LARGE SCALE GENOMIC DNA]</scope>
    <source>
        <strain evidence="9 10">DSM 11164</strain>
    </source>
</reference>
<keyword evidence="2 7" id="KW-0813">Transport</keyword>
<feature type="transmembrane region" description="Helical" evidence="7">
    <location>
        <begin position="71"/>
        <end position="90"/>
    </location>
</feature>
<dbReference type="EMBL" id="CP007141">
    <property type="protein sequence ID" value="AJC73699.1"/>
    <property type="molecule type" value="Genomic_DNA"/>
</dbReference>
<dbReference type="GO" id="GO:0055085">
    <property type="term" value="P:transmembrane transport"/>
    <property type="evidence" value="ECO:0007669"/>
    <property type="project" value="InterPro"/>
</dbReference>
<proteinExistence type="inferred from homology"/>
<dbReference type="GO" id="GO:0005886">
    <property type="term" value="C:plasma membrane"/>
    <property type="evidence" value="ECO:0007669"/>
    <property type="project" value="UniProtKB-SubCell"/>
</dbReference>
<dbReference type="PROSITE" id="PS50928">
    <property type="entry name" value="ABC_TM1"/>
    <property type="match status" value="1"/>
</dbReference>